<proteinExistence type="predicted"/>
<dbReference type="Proteomes" id="UP000284338">
    <property type="component" value="Unassembled WGS sequence"/>
</dbReference>
<gene>
    <name evidence="1" type="ORF">D4100_05500</name>
</gene>
<accession>A0AA93BZS4</accession>
<evidence type="ECO:0000313" key="2">
    <source>
        <dbReference type="Proteomes" id="UP000284338"/>
    </source>
</evidence>
<name>A0AA93BZS4_9GAMM</name>
<dbReference type="RefSeq" id="WP_119803414.1">
    <property type="nucleotide sequence ID" value="NZ_QYYG01000001.1"/>
</dbReference>
<dbReference type="EMBL" id="QYYG01000001">
    <property type="protein sequence ID" value="RJF58211.1"/>
    <property type="molecule type" value="Genomic_DNA"/>
</dbReference>
<organism evidence="1 2">
    <name type="scientific">Serratia inhibens</name>
    <dbReference type="NCBI Taxonomy" id="2338073"/>
    <lineage>
        <taxon>Bacteria</taxon>
        <taxon>Pseudomonadati</taxon>
        <taxon>Pseudomonadota</taxon>
        <taxon>Gammaproteobacteria</taxon>
        <taxon>Enterobacterales</taxon>
        <taxon>Yersiniaceae</taxon>
        <taxon>Serratia</taxon>
    </lineage>
</organism>
<evidence type="ECO:0000313" key="1">
    <source>
        <dbReference type="EMBL" id="RJF58211.1"/>
    </source>
</evidence>
<sequence length="80" mass="8777">MISSPQLAPSISRNIARDMRDHLRSAYSFFWRLKVRLLLVVGDNVDTLAPQLREHGSVLFAGGDLKADPDTGRNGAARTG</sequence>
<protein>
    <submittedName>
        <fullName evidence="1">Uncharacterized protein</fullName>
    </submittedName>
</protein>
<dbReference type="AlphaFoldDB" id="A0AA93BZS4"/>
<keyword evidence="2" id="KW-1185">Reference proteome</keyword>
<comment type="caution">
    <text evidence="1">The sequence shown here is derived from an EMBL/GenBank/DDBJ whole genome shotgun (WGS) entry which is preliminary data.</text>
</comment>
<reference evidence="1 2" key="1">
    <citation type="submission" date="2018-09" db="EMBL/GenBank/DDBJ databases">
        <title>Draft genome of a novel serratia sp. strain with antifungal activity.</title>
        <authorList>
            <person name="Dichmann S.I."/>
            <person name="Park B.P."/>
            <person name="Pathiraja D."/>
            <person name="Choi I.-G."/>
            <person name="Stougaard P."/>
            <person name="Hennessy R.C."/>
        </authorList>
    </citation>
    <scope>NUCLEOTIDE SEQUENCE [LARGE SCALE GENOMIC DNA]</scope>
    <source>
        <strain evidence="1 2">S40</strain>
    </source>
</reference>